<organism evidence="6 7">
    <name type="scientific">Saccharicrinis fermentans DSM 9555 = JCM 21142</name>
    <dbReference type="NCBI Taxonomy" id="869213"/>
    <lineage>
        <taxon>Bacteria</taxon>
        <taxon>Pseudomonadati</taxon>
        <taxon>Bacteroidota</taxon>
        <taxon>Bacteroidia</taxon>
        <taxon>Marinilabiliales</taxon>
        <taxon>Marinilabiliaceae</taxon>
        <taxon>Saccharicrinis</taxon>
    </lineage>
</organism>
<keyword evidence="7" id="KW-1185">Reference proteome</keyword>
<dbReference type="eggNOG" id="COG0249">
    <property type="taxonomic scope" value="Bacteria"/>
</dbReference>
<dbReference type="RefSeq" id="WP_044214165.1">
    <property type="nucleotide sequence ID" value="NZ_BAMD01000080.1"/>
</dbReference>
<keyword evidence="3" id="KW-0238">DNA-binding</keyword>
<dbReference type="GO" id="GO:0005829">
    <property type="term" value="C:cytosol"/>
    <property type="evidence" value="ECO:0007669"/>
    <property type="project" value="TreeGrafter"/>
</dbReference>
<keyword evidence="2" id="KW-0067">ATP-binding</keyword>
<proteinExistence type="predicted"/>
<evidence type="ECO:0000256" key="2">
    <source>
        <dbReference type="ARBA" id="ARBA00022840"/>
    </source>
</evidence>
<evidence type="ECO:0000259" key="5">
    <source>
        <dbReference type="SMART" id="SM00534"/>
    </source>
</evidence>
<keyword evidence="4" id="KW-0812">Transmembrane</keyword>
<feature type="transmembrane region" description="Helical" evidence="4">
    <location>
        <begin position="145"/>
        <end position="163"/>
    </location>
</feature>
<dbReference type="SMART" id="SM00534">
    <property type="entry name" value="MUTSac"/>
    <property type="match status" value="1"/>
</dbReference>
<evidence type="ECO:0000256" key="4">
    <source>
        <dbReference type="SAM" id="Phobius"/>
    </source>
</evidence>
<dbReference type="InterPro" id="IPR045076">
    <property type="entry name" value="MutS"/>
</dbReference>
<dbReference type="OrthoDB" id="9802448at2"/>
<dbReference type="STRING" id="869213.GCA_000517085_02638"/>
<keyword evidence="4" id="KW-1133">Transmembrane helix</keyword>
<dbReference type="EMBL" id="BAMD01000080">
    <property type="protein sequence ID" value="GAF05344.1"/>
    <property type="molecule type" value="Genomic_DNA"/>
</dbReference>
<dbReference type="GO" id="GO:0140664">
    <property type="term" value="F:ATP-dependent DNA damage sensor activity"/>
    <property type="evidence" value="ECO:0007669"/>
    <property type="project" value="InterPro"/>
</dbReference>
<feature type="domain" description="DNA mismatch repair proteins mutS family" evidence="5">
    <location>
        <begin position="347"/>
        <end position="532"/>
    </location>
</feature>
<dbReference type="GO" id="GO:0030983">
    <property type="term" value="F:mismatched DNA binding"/>
    <property type="evidence" value="ECO:0007669"/>
    <property type="project" value="InterPro"/>
</dbReference>
<comment type="caution">
    <text evidence="6">The sequence shown here is derived from an EMBL/GenBank/DDBJ whole genome shotgun (WGS) entry which is preliminary data.</text>
</comment>
<dbReference type="Gene3D" id="3.40.50.300">
    <property type="entry name" value="P-loop containing nucleotide triphosphate hydrolases"/>
    <property type="match status" value="1"/>
</dbReference>
<protein>
    <submittedName>
        <fullName evidence="6">DNA mismatch repair protein MutS</fullName>
    </submittedName>
</protein>
<dbReference type="SUPFAM" id="SSF52540">
    <property type="entry name" value="P-loop containing nucleoside triphosphate hydrolases"/>
    <property type="match status" value="1"/>
</dbReference>
<dbReference type="InterPro" id="IPR000432">
    <property type="entry name" value="DNA_mismatch_repair_MutS_C"/>
</dbReference>
<accession>W7YSA4</accession>
<dbReference type="PANTHER" id="PTHR11361">
    <property type="entry name" value="DNA MISMATCH REPAIR PROTEIN MUTS FAMILY MEMBER"/>
    <property type="match status" value="1"/>
</dbReference>
<sequence length="547" mass="63450">MDVLNIIRYARNSFYSKINNSKQKEDFSAPKTCSFSFDLIKRYFKKNNHKDSFQVITDRTNNDLDLDEIFKFIDRTSSKVGQQFLYNRFRVLKNDIDNKYEEENILNNIRKDKSQLRVLLSKLNNDDAYYISSLFQDELLVRPSWYFIILILSITSLISLTLLPFFPKLIFLLIGLLVINVGIHYWNKKNLIINSISIPQVLILNNVAKELYKFNHLRCIDPLLRDSLKAIDKIRKQLILNLFSSKLQNDIYLIFWLVVELFKTLFLLEPILLFSILGKIDTHKSDIERVFNFAGKVDALCSISDLRSSTDKYSVPTISDNYNQFDAKNIYHPLIENCVTNSVSISNRSILLTGSNMSGKTSFIRTIGINYILGQTINTCFAESIAFPNMILHTSIRISDDLLNEKSYYLEEVLTIKEMMTDESNNYGNLYLLDELLKGTNTIERIAASKSILSYLNNYKNIVFAATHDIELTDMLKDEYDLFHFSEIVKNDKIEFDYKLKNGKLTSRNAIRILELYGFPIGVINESYSIANELSNAISTQKLNFFI</sequence>
<dbReference type="InterPro" id="IPR027417">
    <property type="entry name" value="P-loop_NTPase"/>
</dbReference>
<gene>
    <name evidence="6" type="ORF">JCM21142_104075</name>
</gene>
<dbReference type="GO" id="GO:0005524">
    <property type="term" value="F:ATP binding"/>
    <property type="evidence" value="ECO:0007669"/>
    <property type="project" value="UniProtKB-KW"/>
</dbReference>
<feature type="transmembrane region" description="Helical" evidence="4">
    <location>
        <begin position="169"/>
        <end position="186"/>
    </location>
</feature>
<dbReference type="GO" id="GO:0006298">
    <property type="term" value="P:mismatch repair"/>
    <property type="evidence" value="ECO:0007669"/>
    <property type="project" value="InterPro"/>
</dbReference>
<dbReference type="Proteomes" id="UP000019402">
    <property type="component" value="Unassembled WGS sequence"/>
</dbReference>
<reference evidence="6 7" key="1">
    <citation type="journal article" date="2014" name="Genome Announc.">
        <title>Draft Genome Sequence of Cytophaga fermentans JCM 21142T, a Facultative Anaerobe Isolated from Marine Mud.</title>
        <authorList>
            <person name="Starns D."/>
            <person name="Oshima K."/>
            <person name="Suda W."/>
            <person name="Iino T."/>
            <person name="Yuki M."/>
            <person name="Inoue J."/>
            <person name="Kitamura K."/>
            <person name="Iida T."/>
            <person name="Darby A."/>
            <person name="Hattori M."/>
            <person name="Ohkuma M."/>
        </authorList>
    </citation>
    <scope>NUCLEOTIDE SEQUENCE [LARGE SCALE GENOMIC DNA]</scope>
    <source>
        <strain evidence="6 7">JCM 21142</strain>
    </source>
</reference>
<evidence type="ECO:0000256" key="3">
    <source>
        <dbReference type="ARBA" id="ARBA00023125"/>
    </source>
</evidence>
<dbReference type="AlphaFoldDB" id="W7YSA4"/>
<dbReference type="Pfam" id="PF00488">
    <property type="entry name" value="MutS_V"/>
    <property type="match status" value="1"/>
</dbReference>
<feature type="transmembrane region" description="Helical" evidence="4">
    <location>
        <begin position="251"/>
        <end position="277"/>
    </location>
</feature>
<evidence type="ECO:0000256" key="1">
    <source>
        <dbReference type="ARBA" id="ARBA00022741"/>
    </source>
</evidence>
<evidence type="ECO:0000313" key="7">
    <source>
        <dbReference type="Proteomes" id="UP000019402"/>
    </source>
</evidence>
<name>W7YSA4_9BACT</name>
<dbReference type="PANTHER" id="PTHR11361:SF152">
    <property type="entry name" value="DNA MISMATCH REPAIR PROTEIN"/>
    <property type="match status" value="1"/>
</dbReference>
<evidence type="ECO:0000313" key="6">
    <source>
        <dbReference type="EMBL" id="GAF05344.1"/>
    </source>
</evidence>
<keyword evidence="4" id="KW-0472">Membrane</keyword>
<keyword evidence="1" id="KW-0547">Nucleotide-binding</keyword>